<dbReference type="InterPro" id="IPR000165">
    <property type="entry name" value="Glucoamylase"/>
</dbReference>
<evidence type="ECO:0000259" key="13">
    <source>
        <dbReference type="PROSITE" id="PS51166"/>
    </source>
</evidence>
<dbReference type="GO" id="GO:2001070">
    <property type="term" value="F:starch binding"/>
    <property type="evidence" value="ECO:0007669"/>
    <property type="project" value="InterPro"/>
</dbReference>
<evidence type="ECO:0000256" key="11">
    <source>
        <dbReference type="PIRSR" id="PIRSR001031-2"/>
    </source>
</evidence>
<dbReference type="SMART" id="SM01065">
    <property type="entry name" value="CBM_2"/>
    <property type="match status" value="1"/>
</dbReference>
<reference evidence="14" key="1">
    <citation type="journal article" date="2020" name="Stud. Mycol.">
        <title>101 Dothideomycetes genomes: a test case for predicting lifestyles and emergence of pathogens.</title>
        <authorList>
            <person name="Haridas S."/>
            <person name="Albert R."/>
            <person name="Binder M."/>
            <person name="Bloem J."/>
            <person name="Labutti K."/>
            <person name="Salamov A."/>
            <person name="Andreopoulos B."/>
            <person name="Baker S."/>
            <person name="Barry K."/>
            <person name="Bills G."/>
            <person name="Bluhm B."/>
            <person name="Cannon C."/>
            <person name="Castanera R."/>
            <person name="Culley D."/>
            <person name="Daum C."/>
            <person name="Ezra D."/>
            <person name="Gonzalez J."/>
            <person name="Henrissat B."/>
            <person name="Kuo A."/>
            <person name="Liang C."/>
            <person name="Lipzen A."/>
            <person name="Lutzoni F."/>
            <person name="Magnuson J."/>
            <person name="Mondo S."/>
            <person name="Nolan M."/>
            <person name="Ohm R."/>
            <person name="Pangilinan J."/>
            <person name="Park H.-J."/>
            <person name="Ramirez L."/>
            <person name="Alfaro M."/>
            <person name="Sun H."/>
            <person name="Tritt A."/>
            <person name="Yoshinaga Y."/>
            <person name="Zwiers L.-H."/>
            <person name="Turgeon B."/>
            <person name="Goodwin S."/>
            <person name="Spatafora J."/>
            <person name="Crous P."/>
            <person name="Grigoriev I."/>
        </authorList>
    </citation>
    <scope>NUCLEOTIDE SEQUENCE</scope>
    <source>
        <strain evidence="14">CBS 207.26</strain>
    </source>
</reference>
<dbReference type="EC" id="3.2.1.3" evidence="9"/>
<keyword evidence="3 12" id="KW-0732">Signal</keyword>
<evidence type="ECO:0000256" key="4">
    <source>
        <dbReference type="ARBA" id="ARBA00022801"/>
    </source>
</evidence>
<dbReference type="Pfam" id="PF00686">
    <property type="entry name" value="CBM_20"/>
    <property type="match status" value="1"/>
</dbReference>
<dbReference type="InterPro" id="IPR011613">
    <property type="entry name" value="GH15-like"/>
</dbReference>
<comment type="similarity">
    <text evidence="2 9">Belongs to the glycosyl hydrolase 15 family.</text>
</comment>
<evidence type="ECO:0000256" key="8">
    <source>
        <dbReference type="ARBA" id="ARBA00023326"/>
    </source>
</evidence>
<dbReference type="GO" id="GO:0004339">
    <property type="term" value="F:glucan 1,4-alpha-glucosidase activity"/>
    <property type="evidence" value="ECO:0007669"/>
    <property type="project" value="UniProtKB-EC"/>
</dbReference>
<dbReference type="EMBL" id="ML994662">
    <property type="protein sequence ID" value="KAF2179824.1"/>
    <property type="molecule type" value="Genomic_DNA"/>
</dbReference>
<dbReference type="InterPro" id="IPR012341">
    <property type="entry name" value="6hp_glycosidase-like_sf"/>
</dbReference>
<dbReference type="InterPro" id="IPR013784">
    <property type="entry name" value="Carb-bd-like_fold"/>
</dbReference>
<protein>
    <recommendedName>
        <fullName evidence="9">Glucoamylase</fullName>
        <ecNumber evidence="9">3.2.1.3</ecNumber>
    </recommendedName>
    <alternativeName>
        <fullName evidence="9">1,4-alpha-D-glucan glucohydrolase</fullName>
    </alternativeName>
    <alternativeName>
        <fullName evidence="9">Glucan 1,4-alpha-glucosidase</fullName>
    </alternativeName>
</protein>
<evidence type="ECO:0000313" key="14">
    <source>
        <dbReference type="EMBL" id="KAF2179824.1"/>
    </source>
</evidence>
<feature type="binding site" evidence="11">
    <location>
        <position position="146"/>
    </location>
    <ligand>
        <name>substrate</name>
    </ligand>
</feature>
<dbReference type="InterPro" id="IPR046966">
    <property type="entry name" value="Glucoamylase_active_site"/>
</dbReference>
<dbReference type="GO" id="GO:0000272">
    <property type="term" value="P:polysaccharide catabolic process"/>
    <property type="evidence" value="ECO:0007669"/>
    <property type="project" value="UniProtKB-KW"/>
</dbReference>
<feature type="chain" id="PRO_5025657071" description="Glucoamylase" evidence="12">
    <location>
        <begin position="21"/>
        <end position="625"/>
    </location>
</feature>
<dbReference type="OrthoDB" id="6123450at2759"/>
<evidence type="ECO:0000256" key="6">
    <source>
        <dbReference type="ARBA" id="ARBA00023277"/>
    </source>
</evidence>
<dbReference type="PRINTS" id="PR00736">
    <property type="entry name" value="GLHYDRLASE15"/>
</dbReference>
<feature type="signal peptide" evidence="12">
    <location>
        <begin position="1"/>
        <end position="20"/>
    </location>
</feature>
<dbReference type="Pfam" id="PF00723">
    <property type="entry name" value="Glyco_hydro_15"/>
    <property type="match status" value="1"/>
</dbReference>
<keyword evidence="5" id="KW-0325">Glycoprotein</keyword>
<evidence type="ECO:0000256" key="5">
    <source>
        <dbReference type="ARBA" id="ARBA00023180"/>
    </source>
</evidence>
<keyword evidence="4 9" id="KW-0378">Hydrolase</keyword>
<comment type="catalytic activity">
    <reaction evidence="1 9">
        <text>Hydrolysis of terminal (1-&gt;4)-linked alpha-D-glucose residues successively from non-reducing ends of the chains with release of beta-D-glucose.</text>
        <dbReference type="EC" id="3.2.1.3"/>
    </reaction>
</comment>
<feature type="active site" description="Proton donor" evidence="10">
    <location>
        <position position="208"/>
    </location>
</feature>
<accession>A0A6A6DJZ0</accession>
<dbReference type="Proteomes" id="UP000800200">
    <property type="component" value="Unassembled WGS sequence"/>
</dbReference>
<evidence type="ECO:0000256" key="10">
    <source>
        <dbReference type="PIRSR" id="PIRSR001031-1"/>
    </source>
</evidence>
<keyword evidence="15" id="KW-1185">Reference proteome</keyword>
<dbReference type="InterPro" id="IPR008928">
    <property type="entry name" value="6-hairpin_glycosidase_sf"/>
</dbReference>
<keyword evidence="6 9" id="KW-0119">Carbohydrate metabolism</keyword>
<feature type="active site" description="Proton acceptor" evidence="10">
    <location>
        <position position="205"/>
    </location>
</feature>
<evidence type="ECO:0000256" key="7">
    <source>
        <dbReference type="ARBA" id="ARBA00023295"/>
    </source>
</evidence>
<dbReference type="Gene3D" id="1.50.10.10">
    <property type="match status" value="1"/>
</dbReference>
<dbReference type="Gene3D" id="2.60.40.10">
    <property type="entry name" value="Immunoglobulins"/>
    <property type="match status" value="1"/>
</dbReference>
<gene>
    <name evidence="14" type="ORF">K469DRAFT_594591</name>
</gene>
<dbReference type="GO" id="GO:0000324">
    <property type="term" value="C:fungal-type vacuole"/>
    <property type="evidence" value="ECO:0007669"/>
    <property type="project" value="TreeGrafter"/>
</dbReference>
<dbReference type="PIRSF" id="PIRSF001031">
    <property type="entry name" value="Glu-a-glcsd_SBD"/>
    <property type="match status" value="1"/>
</dbReference>
<dbReference type="SUPFAM" id="SSF49452">
    <property type="entry name" value="Starch-binding domain-like"/>
    <property type="match status" value="1"/>
</dbReference>
<dbReference type="InterPro" id="IPR013783">
    <property type="entry name" value="Ig-like_fold"/>
</dbReference>
<dbReference type="FunFam" id="1.50.10.10:FF:000018">
    <property type="entry name" value="Glucoamylase"/>
    <property type="match status" value="1"/>
</dbReference>
<dbReference type="SUPFAM" id="SSF48208">
    <property type="entry name" value="Six-hairpin glycosidases"/>
    <property type="match status" value="1"/>
</dbReference>
<dbReference type="PANTHER" id="PTHR31616">
    <property type="entry name" value="TREHALASE"/>
    <property type="match status" value="1"/>
</dbReference>
<dbReference type="InterPro" id="IPR002044">
    <property type="entry name" value="CBM20"/>
</dbReference>
<evidence type="ECO:0000313" key="15">
    <source>
        <dbReference type="Proteomes" id="UP000800200"/>
    </source>
</evidence>
<dbReference type="InterPro" id="IPR008291">
    <property type="entry name" value="Glucoamylase_SBD"/>
</dbReference>
<evidence type="ECO:0000256" key="12">
    <source>
        <dbReference type="SAM" id="SignalP"/>
    </source>
</evidence>
<dbReference type="AlphaFoldDB" id="A0A6A6DJZ0"/>
<keyword evidence="7 9" id="KW-0326">Glycosidase</keyword>
<evidence type="ECO:0000256" key="2">
    <source>
        <dbReference type="ARBA" id="ARBA00006188"/>
    </source>
</evidence>
<feature type="domain" description="CBM20" evidence="13">
    <location>
        <begin position="505"/>
        <end position="615"/>
    </location>
</feature>
<evidence type="ECO:0000256" key="9">
    <source>
        <dbReference type="PIRNR" id="PIRNR001031"/>
    </source>
</evidence>
<organism evidence="14 15">
    <name type="scientific">Zopfia rhizophila CBS 207.26</name>
    <dbReference type="NCBI Taxonomy" id="1314779"/>
    <lineage>
        <taxon>Eukaryota</taxon>
        <taxon>Fungi</taxon>
        <taxon>Dikarya</taxon>
        <taxon>Ascomycota</taxon>
        <taxon>Pezizomycotina</taxon>
        <taxon>Dothideomycetes</taxon>
        <taxon>Dothideomycetes incertae sedis</taxon>
        <taxon>Zopfiaceae</taxon>
        <taxon>Zopfia</taxon>
    </lineage>
</organism>
<dbReference type="PROSITE" id="PS51166">
    <property type="entry name" value="CBM20"/>
    <property type="match status" value="1"/>
</dbReference>
<dbReference type="PROSITE" id="PS00820">
    <property type="entry name" value="GLUCOAMYLASE"/>
    <property type="match status" value="1"/>
</dbReference>
<proteinExistence type="inferred from homology"/>
<keyword evidence="8 9" id="KW-0624">Polysaccharide degradation</keyword>
<name>A0A6A6DJZ0_9PEZI</name>
<evidence type="ECO:0000256" key="3">
    <source>
        <dbReference type="ARBA" id="ARBA00022729"/>
    </source>
</evidence>
<sequence>MILRPITVALAVASAYGAVAEPIHRRDDLAFQIEKQNKISIQGVLDNIGPKGSKAPGAFPGVIIASPSTENPDYFFTWTRDAGLTMKMLVDEFLHGNLGLRSYIQDYLKAQATLQTVSNPSGALSSGRGLGEPKFYVNETRFNGDWGRPQRDGPALRATALITYAGWLLSTGRKEDAKEAKEKVWAVVQNDLNYVAHYWNETGFDLWEEVRGSSFFTTAVQHRALVEGSALGKRLGFPTANYDSQAPNILCLLQTFWNGKYAVANINTDMQRTGVDANTVLASMATFDPEATCEDTLFQPCSPRALANLKVYVDSFRTIYTINAKSPNSSAVATGRYAEDVYFGGNPWYLTTLAVAEQLYYAIQQWNTINSVSITDVDLPFWKSVYSPAKVGKYGKNSNEFNKLLDAVLDWADAFVEVSHKYMPSSGALAEQYSRENGTALSARDLTWSYAAYVTMRGARLSATSNYPQLPSWGAPSANKVPSVCVASSAPGMYKPAVAAGAPPGSGGCAVLVTFNLNATTYYGENLYLTGNTTDLGNWRLEDALPGTANEYTEERPLWKFEVELPANSTVSYNYLRKQDDDSYLYETQNRTYTVPVCANQGEGGTATVEDAWLGPTGTPSTRLI</sequence>
<evidence type="ECO:0000256" key="1">
    <source>
        <dbReference type="ARBA" id="ARBA00001863"/>
    </source>
</evidence>
<dbReference type="PANTHER" id="PTHR31616:SF12">
    <property type="entry name" value="GLUCOAMYLASE"/>
    <property type="match status" value="1"/>
</dbReference>